<dbReference type="GO" id="GO:0007156">
    <property type="term" value="P:homophilic cell adhesion via plasma membrane adhesion molecules"/>
    <property type="evidence" value="ECO:0007669"/>
    <property type="project" value="TreeGrafter"/>
</dbReference>
<feature type="domain" description="Ig-like" evidence="8">
    <location>
        <begin position="20"/>
        <end position="146"/>
    </location>
</feature>
<organism evidence="9 10">
    <name type="scientific">Gadus morhua</name>
    <name type="common">Atlantic cod</name>
    <dbReference type="NCBI Taxonomy" id="8049"/>
    <lineage>
        <taxon>Eukaryota</taxon>
        <taxon>Metazoa</taxon>
        <taxon>Chordata</taxon>
        <taxon>Craniata</taxon>
        <taxon>Vertebrata</taxon>
        <taxon>Euteleostomi</taxon>
        <taxon>Actinopterygii</taxon>
        <taxon>Neopterygii</taxon>
        <taxon>Teleostei</taxon>
        <taxon>Neoteleostei</taxon>
        <taxon>Acanthomorphata</taxon>
        <taxon>Zeiogadaria</taxon>
        <taxon>Gadariae</taxon>
        <taxon>Gadiformes</taxon>
        <taxon>Gadoidei</taxon>
        <taxon>Gadidae</taxon>
        <taxon>Gadus</taxon>
    </lineage>
</organism>
<dbReference type="PROSITE" id="PS50835">
    <property type="entry name" value="IG_LIKE"/>
    <property type="match status" value="1"/>
</dbReference>
<dbReference type="GO" id="GO:0043296">
    <property type="term" value="C:apical junction complex"/>
    <property type="evidence" value="ECO:0007669"/>
    <property type="project" value="TreeGrafter"/>
</dbReference>
<dbReference type="OMA" id="NITLGCK"/>
<dbReference type="Gene3D" id="2.60.40.10">
    <property type="entry name" value="Immunoglobulins"/>
    <property type="match status" value="1"/>
</dbReference>
<dbReference type="GO" id="GO:0005912">
    <property type="term" value="C:adherens junction"/>
    <property type="evidence" value="ECO:0007669"/>
    <property type="project" value="TreeGrafter"/>
</dbReference>
<feature type="signal peptide" evidence="7">
    <location>
        <begin position="1"/>
        <end position="38"/>
    </location>
</feature>
<dbReference type="PANTHER" id="PTHR23277:SF12">
    <property type="entry name" value="NECTIN-3"/>
    <property type="match status" value="1"/>
</dbReference>
<dbReference type="InterPro" id="IPR013783">
    <property type="entry name" value="Ig-like_fold"/>
</dbReference>
<evidence type="ECO:0000313" key="10">
    <source>
        <dbReference type="Proteomes" id="UP000694546"/>
    </source>
</evidence>
<dbReference type="Proteomes" id="UP000694546">
    <property type="component" value="Chromosome 16"/>
</dbReference>
<keyword evidence="10" id="KW-1185">Reference proteome</keyword>
<evidence type="ECO:0000313" key="9">
    <source>
        <dbReference type="Ensembl" id="ENSGMOP00000022495.1"/>
    </source>
</evidence>
<evidence type="ECO:0000256" key="1">
    <source>
        <dbReference type="ARBA" id="ARBA00004370"/>
    </source>
</evidence>
<dbReference type="GO" id="GO:0007157">
    <property type="term" value="P:heterophilic cell-cell adhesion via plasma membrane cell adhesion molecules"/>
    <property type="evidence" value="ECO:0007669"/>
    <property type="project" value="TreeGrafter"/>
</dbReference>
<keyword evidence="3" id="KW-0677">Repeat</keyword>
<dbReference type="InterPro" id="IPR007110">
    <property type="entry name" value="Ig-like_dom"/>
</dbReference>
<dbReference type="Pfam" id="PF07686">
    <property type="entry name" value="V-set"/>
    <property type="match status" value="1"/>
</dbReference>
<dbReference type="SUPFAM" id="SSF48726">
    <property type="entry name" value="Immunoglobulin"/>
    <property type="match status" value="1"/>
</dbReference>
<comment type="subcellular location">
    <subcellularLocation>
        <location evidence="1">Membrane</location>
    </subcellularLocation>
</comment>
<keyword evidence="6" id="KW-0325">Glycoprotein</keyword>
<proteinExistence type="predicted"/>
<evidence type="ECO:0000256" key="6">
    <source>
        <dbReference type="ARBA" id="ARBA00023180"/>
    </source>
</evidence>
<evidence type="ECO:0000259" key="8">
    <source>
        <dbReference type="PROSITE" id="PS50835"/>
    </source>
</evidence>
<reference evidence="9" key="1">
    <citation type="submission" date="2025-08" db="UniProtKB">
        <authorList>
            <consortium name="Ensembl"/>
        </authorList>
    </citation>
    <scope>IDENTIFICATION</scope>
</reference>
<dbReference type="Ensembl" id="ENSGMOT00000038074.1">
    <property type="protein sequence ID" value="ENSGMOP00000022495.1"/>
    <property type="gene ID" value="ENSGMOG00000027720.1"/>
</dbReference>
<dbReference type="InterPro" id="IPR036179">
    <property type="entry name" value="Ig-like_dom_sf"/>
</dbReference>
<accession>A0A8C5FAI8</accession>
<keyword evidence="4" id="KW-0472">Membrane</keyword>
<dbReference type="PANTHER" id="PTHR23277">
    <property type="entry name" value="NECTIN-RELATED"/>
    <property type="match status" value="1"/>
</dbReference>
<dbReference type="GeneTree" id="ENSGT00940000156028"/>
<evidence type="ECO:0000256" key="3">
    <source>
        <dbReference type="ARBA" id="ARBA00022737"/>
    </source>
</evidence>
<evidence type="ECO:0000256" key="5">
    <source>
        <dbReference type="ARBA" id="ARBA00023157"/>
    </source>
</evidence>
<reference evidence="9" key="2">
    <citation type="submission" date="2025-09" db="UniProtKB">
        <authorList>
            <consortium name="Ensembl"/>
        </authorList>
    </citation>
    <scope>IDENTIFICATION</scope>
</reference>
<evidence type="ECO:0000256" key="4">
    <source>
        <dbReference type="ARBA" id="ARBA00023136"/>
    </source>
</evidence>
<keyword evidence="5" id="KW-1015">Disulfide bond</keyword>
<dbReference type="GO" id="GO:0016020">
    <property type="term" value="C:membrane"/>
    <property type="evidence" value="ECO:0007669"/>
    <property type="project" value="UniProtKB-SubCell"/>
</dbReference>
<dbReference type="InterPro" id="IPR013106">
    <property type="entry name" value="Ig_V-set"/>
</dbReference>
<evidence type="ECO:0000256" key="2">
    <source>
        <dbReference type="ARBA" id="ARBA00022729"/>
    </source>
</evidence>
<dbReference type="InterPro" id="IPR003599">
    <property type="entry name" value="Ig_sub"/>
</dbReference>
<dbReference type="InterPro" id="IPR051427">
    <property type="entry name" value="Nectin/Nectin-like"/>
</dbReference>
<protein>
    <recommendedName>
        <fullName evidence="8">Ig-like domain-containing protein</fullName>
    </recommendedName>
</protein>
<name>A0A8C5FAI8_GADMO</name>
<dbReference type="SMART" id="SM00409">
    <property type="entry name" value="IG"/>
    <property type="match status" value="1"/>
</dbReference>
<feature type="chain" id="PRO_5033991486" description="Ig-like domain-containing protein" evidence="7">
    <location>
        <begin position="39"/>
        <end position="197"/>
    </location>
</feature>
<keyword evidence="2 7" id="KW-0732">Signal</keyword>
<sequence length="197" mass="21467">APPPPPPPPNSNSGFGRWAPFLRLISFLFLSLSAGASANQVIVPEKVNAVLGKNITLGCKIEVGSNLTQSSWERHLRSGPITIAVYNPEFGISISKEYAGRVSFLSASVHDATIILEGVGFADIGSYTCKVSTFPLGNTQASTTVNVLELEIIVGRAYFCSPLRVVLYFFRMHCPRDAMVVLRKLITCNYTVFNEKL</sequence>
<evidence type="ECO:0000256" key="7">
    <source>
        <dbReference type="SAM" id="SignalP"/>
    </source>
</evidence>
<dbReference type="AlphaFoldDB" id="A0A8C5FAI8"/>